<keyword evidence="3" id="KW-0507">mRNA processing</keyword>
<evidence type="ECO:0000256" key="3">
    <source>
        <dbReference type="ARBA" id="ARBA00022728"/>
    </source>
</evidence>
<dbReference type="InterPro" id="IPR032675">
    <property type="entry name" value="LRR_dom_sf"/>
</dbReference>
<keyword evidence="5" id="KW-0508">mRNA splicing</keyword>
<keyword evidence="13" id="KW-1185">Reference proteome</keyword>
<dbReference type="GO" id="GO:0000398">
    <property type="term" value="P:mRNA splicing, via spliceosome"/>
    <property type="evidence" value="ECO:0007669"/>
    <property type="project" value="InterPro"/>
</dbReference>
<proteinExistence type="inferred from homology"/>
<dbReference type="Pfam" id="PF14580">
    <property type="entry name" value="LRR_9"/>
    <property type="match status" value="1"/>
</dbReference>
<feature type="region of interest" description="Disordered" evidence="10">
    <location>
        <begin position="264"/>
        <end position="308"/>
    </location>
</feature>
<feature type="compositionally biased region" description="Acidic residues" evidence="10">
    <location>
        <begin position="273"/>
        <end position="284"/>
    </location>
</feature>
<dbReference type="PANTHER" id="PTHR10552">
    <property type="entry name" value="U2 SMALL NUCLEAR RIBONUCLEOPROTEIN A"/>
    <property type="match status" value="1"/>
</dbReference>
<dbReference type="GO" id="GO:0005681">
    <property type="term" value="C:spliceosomal complex"/>
    <property type="evidence" value="ECO:0007669"/>
    <property type="project" value="UniProtKB-KW"/>
</dbReference>
<dbReference type="SMART" id="SM00446">
    <property type="entry name" value="LRRcap"/>
    <property type="match status" value="1"/>
</dbReference>
<accession>A0A553MX49</accession>
<evidence type="ECO:0000256" key="10">
    <source>
        <dbReference type="SAM" id="MobiDB-lite"/>
    </source>
</evidence>
<dbReference type="Proteomes" id="UP000316079">
    <property type="component" value="Unassembled WGS sequence"/>
</dbReference>
<evidence type="ECO:0000256" key="9">
    <source>
        <dbReference type="ARBA" id="ARBA00062740"/>
    </source>
</evidence>
<evidence type="ECO:0000256" key="8">
    <source>
        <dbReference type="ARBA" id="ARBA00056565"/>
    </source>
</evidence>
<organism evidence="12 13">
    <name type="scientific">Danionella cerebrum</name>
    <dbReference type="NCBI Taxonomy" id="2873325"/>
    <lineage>
        <taxon>Eukaryota</taxon>
        <taxon>Metazoa</taxon>
        <taxon>Chordata</taxon>
        <taxon>Craniata</taxon>
        <taxon>Vertebrata</taxon>
        <taxon>Euteleostomi</taxon>
        <taxon>Actinopterygii</taxon>
        <taxon>Neopterygii</taxon>
        <taxon>Teleostei</taxon>
        <taxon>Ostariophysi</taxon>
        <taxon>Cypriniformes</taxon>
        <taxon>Danionidae</taxon>
        <taxon>Danioninae</taxon>
        <taxon>Danionella</taxon>
    </lineage>
</organism>
<dbReference type="Gene3D" id="3.80.10.10">
    <property type="entry name" value="Ribonuclease Inhibitor"/>
    <property type="match status" value="1"/>
</dbReference>
<protein>
    <recommendedName>
        <fullName evidence="11">U2A'/phosphoprotein 32 family A C-terminal domain-containing protein</fullName>
    </recommendedName>
</protein>
<dbReference type="InterPro" id="IPR044640">
    <property type="entry name" value="RU2A"/>
</dbReference>
<evidence type="ECO:0000256" key="4">
    <source>
        <dbReference type="ARBA" id="ARBA00022737"/>
    </source>
</evidence>
<dbReference type="EMBL" id="SRMA01027225">
    <property type="protein sequence ID" value="TRY57776.1"/>
    <property type="molecule type" value="Genomic_DNA"/>
</dbReference>
<name>A0A553MX49_9TELE</name>
<dbReference type="SUPFAM" id="SSF52058">
    <property type="entry name" value="L domain-like"/>
    <property type="match status" value="1"/>
</dbReference>
<dbReference type="AlphaFoldDB" id="A0A553MX49"/>
<evidence type="ECO:0000313" key="13">
    <source>
        <dbReference type="Proteomes" id="UP000316079"/>
    </source>
</evidence>
<comment type="subunit">
    <text evidence="9">Identified in the spliceosome B complex. Identified in the spliceosome C complex. Found in a pre-mRNA splicing complex with SFRS4, SFRS5, SNRNP70, SNRPA1, SRRM1 and SRRM2. Found in a pre-mRNA exonic splicing enhancer (ESE) complex with SNRNP70, SNRPA1, SRRM1 and TRA2B. Contributes to the binding of stem loop IV of U2 snRNA with SNRPB2.</text>
</comment>
<dbReference type="FunFam" id="3.80.10.10:FF:000026">
    <property type="entry name" value="U2 small nuclear ribonucleoprotein A"/>
    <property type="match status" value="1"/>
</dbReference>
<comment type="similarity">
    <text evidence="7">Belongs to the U2 small nuclear ribonucleoprotein A family.</text>
</comment>
<keyword evidence="2" id="KW-0433">Leucine-rich repeat</keyword>
<evidence type="ECO:0000256" key="1">
    <source>
        <dbReference type="ARBA" id="ARBA00004123"/>
    </source>
</evidence>
<comment type="function">
    <text evidence="8">Involved in pre-mRNA splicing as component of the spliceosome. Associated with sn-RNP U2, where it contributes to the binding of stem loop IV of U2 snRNA.</text>
</comment>
<dbReference type="SMART" id="SM00365">
    <property type="entry name" value="LRR_SD22"/>
    <property type="match status" value="3"/>
</dbReference>
<keyword evidence="6" id="KW-0539">Nucleus</keyword>
<comment type="subcellular location">
    <subcellularLocation>
        <location evidence="1">Nucleus</location>
    </subcellularLocation>
</comment>
<keyword evidence="3" id="KW-0747">Spliceosome</keyword>
<evidence type="ECO:0000256" key="5">
    <source>
        <dbReference type="ARBA" id="ARBA00023187"/>
    </source>
</evidence>
<evidence type="ECO:0000256" key="6">
    <source>
        <dbReference type="ARBA" id="ARBA00023242"/>
    </source>
</evidence>
<feature type="domain" description="U2A'/phosphoprotein 32 family A C-terminal" evidence="11">
    <location>
        <begin position="128"/>
        <end position="146"/>
    </location>
</feature>
<evidence type="ECO:0000313" key="12">
    <source>
        <dbReference type="EMBL" id="TRY57776.1"/>
    </source>
</evidence>
<evidence type="ECO:0000259" key="11">
    <source>
        <dbReference type="SMART" id="SM00446"/>
    </source>
</evidence>
<dbReference type="GO" id="GO:0005686">
    <property type="term" value="C:U2 snRNP"/>
    <property type="evidence" value="ECO:0007669"/>
    <property type="project" value="TreeGrafter"/>
</dbReference>
<dbReference type="InterPro" id="IPR003603">
    <property type="entry name" value="U2A'_phosphoprotein32A_C"/>
</dbReference>
<reference evidence="12 13" key="1">
    <citation type="journal article" date="2019" name="Sci. Data">
        <title>Hybrid genome assembly and annotation of Danionella translucida.</title>
        <authorList>
            <person name="Kadobianskyi M."/>
            <person name="Schulze L."/>
            <person name="Schuelke M."/>
            <person name="Judkewitz B."/>
        </authorList>
    </citation>
    <scope>NUCLEOTIDE SEQUENCE [LARGE SCALE GENOMIC DNA]</scope>
    <source>
        <strain evidence="12 13">Bolton</strain>
    </source>
</reference>
<gene>
    <name evidence="12" type="ORF">DNTS_012042</name>
</gene>
<dbReference type="InterPro" id="IPR001611">
    <property type="entry name" value="Leu-rich_rpt"/>
</dbReference>
<evidence type="ECO:0000256" key="2">
    <source>
        <dbReference type="ARBA" id="ARBA00022614"/>
    </source>
</evidence>
<comment type="caution">
    <text evidence="12">The sequence shown here is derived from an EMBL/GenBank/DDBJ whole genome shotgun (WGS) entry which is preliminary data.</text>
</comment>
<sequence>MVKLTAELIEQAAQFTNPVRDRELDLRGYKIPVVENLGATLDQFDTIDLSDNEIRKLDGFPLLKRLKTLLINNNRICRIGENLEQALPNLRELVLTSNNIQDLGDLDVLATVKSLTLLSLLRNPVTTKKHYRLYVISKIPQIRVLDFQKVKLKERQEAEKMFKGKRGAQLAKDIAKQSKTPCQCFSGELALKAPLSYQFINIDQITRYYTLIGCWKRCLQKFTPGAGLQMEKKAGPSAADKAIASASSLAEVERLKGLLQAGQIPGRGLQSGDVEEEEEEEVEMAEPVSMYEENKDEEMEEEMHVNGS</sequence>
<evidence type="ECO:0000256" key="7">
    <source>
        <dbReference type="ARBA" id="ARBA00024196"/>
    </source>
</evidence>
<dbReference type="OrthoDB" id="433501at2759"/>
<dbReference type="PROSITE" id="PS51450">
    <property type="entry name" value="LRR"/>
    <property type="match status" value="2"/>
</dbReference>
<dbReference type="GO" id="GO:0030620">
    <property type="term" value="F:U2 snRNA binding"/>
    <property type="evidence" value="ECO:0007669"/>
    <property type="project" value="InterPro"/>
</dbReference>
<dbReference type="STRING" id="623744.A0A553MX49"/>
<dbReference type="PANTHER" id="PTHR10552:SF6">
    <property type="entry name" value="U2 SMALL NUCLEAR RIBONUCLEOPROTEIN A"/>
    <property type="match status" value="1"/>
</dbReference>
<keyword evidence="4" id="KW-0677">Repeat</keyword>